<sequence length="142" mass="16080">MRTIHRIITPYAKQLLDAQQALAPRYKIFESTATVVYVKDPEASAAAKRRVDLGTHSWTCGFMLQMGVPCRHYIRVLMARNLMASIHDACSDCYKVDDINRTWESNKGIELPIADQLDRDTSIKAPPRQSWSSQSASNSKPR</sequence>
<keyword evidence="3" id="KW-1185">Reference proteome</keyword>
<comment type="caution">
    <text evidence="2">The sequence shown here is derived from an EMBL/GenBank/DDBJ whole genome shotgun (WGS) entry which is preliminary data.</text>
</comment>
<evidence type="ECO:0000313" key="2">
    <source>
        <dbReference type="EMBL" id="OQR97383.1"/>
    </source>
</evidence>
<feature type="compositionally biased region" description="Low complexity" evidence="1">
    <location>
        <begin position="130"/>
        <end position="142"/>
    </location>
</feature>
<gene>
    <name evidence="2" type="ORF">ACHHYP_20581</name>
</gene>
<dbReference type="Proteomes" id="UP000243579">
    <property type="component" value="Unassembled WGS sequence"/>
</dbReference>
<accession>A0A1V9ZHB5</accession>
<evidence type="ECO:0000313" key="3">
    <source>
        <dbReference type="Proteomes" id="UP000243579"/>
    </source>
</evidence>
<proteinExistence type="predicted"/>
<dbReference type="EMBL" id="JNBR01000113">
    <property type="protein sequence ID" value="OQR97383.1"/>
    <property type="molecule type" value="Genomic_DNA"/>
</dbReference>
<feature type="region of interest" description="Disordered" evidence="1">
    <location>
        <begin position="116"/>
        <end position="142"/>
    </location>
</feature>
<evidence type="ECO:0008006" key="4">
    <source>
        <dbReference type="Google" id="ProtNLM"/>
    </source>
</evidence>
<evidence type="ECO:0000256" key="1">
    <source>
        <dbReference type="SAM" id="MobiDB-lite"/>
    </source>
</evidence>
<dbReference type="AlphaFoldDB" id="A0A1V9ZHB5"/>
<reference evidence="2 3" key="1">
    <citation type="journal article" date="2014" name="Genome Biol. Evol.">
        <title>The secreted proteins of Achlya hypogyna and Thraustotheca clavata identify the ancestral oomycete secretome and reveal gene acquisitions by horizontal gene transfer.</title>
        <authorList>
            <person name="Misner I."/>
            <person name="Blouin N."/>
            <person name="Leonard G."/>
            <person name="Richards T.A."/>
            <person name="Lane C.E."/>
        </authorList>
    </citation>
    <scope>NUCLEOTIDE SEQUENCE [LARGE SCALE GENOMIC DNA]</scope>
    <source>
        <strain evidence="2 3">ATCC 48635</strain>
    </source>
</reference>
<organism evidence="2 3">
    <name type="scientific">Achlya hypogyna</name>
    <name type="common">Oomycete</name>
    <name type="synonym">Protoachlya hypogyna</name>
    <dbReference type="NCBI Taxonomy" id="1202772"/>
    <lineage>
        <taxon>Eukaryota</taxon>
        <taxon>Sar</taxon>
        <taxon>Stramenopiles</taxon>
        <taxon>Oomycota</taxon>
        <taxon>Saprolegniomycetes</taxon>
        <taxon>Saprolegniales</taxon>
        <taxon>Achlyaceae</taxon>
        <taxon>Achlya</taxon>
    </lineage>
</organism>
<protein>
    <recommendedName>
        <fullName evidence="4">SWIM-type domain-containing protein</fullName>
    </recommendedName>
</protein>
<dbReference type="OrthoDB" id="165010at2759"/>
<name>A0A1V9ZHB5_ACHHY</name>